<keyword evidence="2" id="KW-1185">Reference proteome</keyword>
<comment type="caution">
    <text evidence="1">The sequence shown here is derived from an EMBL/GenBank/DDBJ whole genome shotgun (WGS) entry which is preliminary data.</text>
</comment>
<evidence type="ECO:0000313" key="1">
    <source>
        <dbReference type="EMBL" id="MBB5226486.1"/>
    </source>
</evidence>
<dbReference type="AlphaFoldDB" id="A0A7W8LMF4"/>
<reference evidence="1 2" key="1">
    <citation type="submission" date="2020-08" db="EMBL/GenBank/DDBJ databases">
        <title>Genomic Encyclopedia of Type Strains, Phase IV (KMG-IV): sequencing the most valuable type-strain genomes for metagenomic binning, comparative biology and taxonomic classification.</title>
        <authorList>
            <person name="Goeker M."/>
        </authorList>
    </citation>
    <scope>NUCLEOTIDE SEQUENCE [LARGE SCALE GENOMIC DNA]</scope>
    <source>
        <strain evidence="1 2">DSM 103462</strain>
    </source>
</reference>
<protein>
    <submittedName>
        <fullName evidence="1">DNA-binding transcriptional regulator LsrR (DeoR family)</fullName>
    </submittedName>
</protein>
<organism evidence="1 2">
    <name type="scientific">Treponema ruminis</name>
    <dbReference type="NCBI Taxonomy" id="744515"/>
    <lineage>
        <taxon>Bacteria</taxon>
        <taxon>Pseudomonadati</taxon>
        <taxon>Spirochaetota</taxon>
        <taxon>Spirochaetia</taxon>
        <taxon>Spirochaetales</taxon>
        <taxon>Treponemataceae</taxon>
        <taxon>Treponema</taxon>
    </lineage>
</organism>
<evidence type="ECO:0000313" key="2">
    <source>
        <dbReference type="Proteomes" id="UP000518887"/>
    </source>
</evidence>
<dbReference type="RefSeq" id="WP_184659786.1">
    <property type="nucleotide sequence ID" value="NZ_CP031518.1"/>
</dbReference>
<dbReference type="Proteomes" id="UP000518887">
    <property type="component" value="Unassembled WGS sequence"/>
</dbReference>
<dbReference type="EMBL" id="JACHFQ010000005">
    <property type="protein sequence ID" value="MBB5226486.1"/>
    <property type="molecule type" value="Genomic_DNA"/>
</dbReference>
<accession>A0A7W8LMF4</accession>
<proteinExistence type="predicted"/>
<sequence>MNLHDRDLTRAAKREGILEGAAQKTIEAAINFYANGVSEEIIAKSLGLPLSKVSELLNQQSMKFSAGATPL</sequence>
<gene>
    <name evidence="1" type="ORF">HNP76_001859</name>
</gene>
<dbReference type="GO" id="GO:0003677">
    <property type="term" value="F:DNA binding"/>
    <property type="evidence" value="ECO:0007669"/>
    <property type="project" value="UniProtKB-KW"/>
</dbReference>
<name>A0A7W8LMF4_9SPIR</name>
<keyword evidence="1" id="KW-0238">DNA-binding</keyword>